<organism evidence="2 3">
    <name type="scientific">Ramazzottius varieornatus</name>
    <name type="common">Water bear</name>
    <name type="synonym">Tardigrade</name>
    <dbReference type="NCBI Taxonomy" id="947166"/>
    <lineage>
        <taxon>Eukaryota</taxon>
        <taxon>Metazoa</taxon>
        <taxon>Ecdysozoa</taxon>
        <taxon>Tardigrada</taxon>
        <taxon>Eutardigrada</taxon>
        <taxon>Parachela</taxon>
        <taxon>Hypsibioidea</taxon>
        <taxon>Ramazzottiidae</taxon>
        <taxon>Ramazzottius</taxon>
    </lineage>
</organism>
<feature type="compositionally biased region" description="Gly residues" evidence="1">
    <location>
        <begin position="110"/>
        <end position="127"/>
    </location>
</feature>
<comment type="caution">
    <text evidence="2">The sequence shown here is derived from an EMBL/GenBank/DDBJ whole genome shotgun (WGS) entry which is preliminary data.</text>
</comment>
<evidence type="ECO:0000313" key="2">
    <source>
        <dbReference type="EMBL" id="GAU94766.1"/>
    </source>
</evidence>
<evidence type="ECO:0000256" key="1">
    <source>
        <dbReference type="SAM" id="MobiDB-lite"/>
    </source>
</evidence>
<protein>
    <submittedName>
        <fullName evidence="2">Uncharacterized protein</fullName>
    </submittedName>
</protein>
<accession>A0A1D1UYT4</accession>
<reference evidence="2 3" key="1">
    <citation type="journal article" date="2016" name="Nat. Commun.">
        <title>Extremotolerant tardigrade genome and improved radiotolerance of human cultured cells by tardigrade-unique protein.</title>
        <authorList>
            <person name="Hashimoto T."/>
            <person name="Horikawa D.D."/>
            <person name="Saito Y."/>
            <person name="Kuwahara H."/>
            <person name="Kozuka-Hata H."/>
            <person name="Shin-I T."/>
            <person name="Minakuchi Y."/>
            <person name="Ohishi K."/>
            <person name="Motoyama A."/>
            <person name="Aizu T."/>
            <person name="Enomoto A."/>
            <person name="Kondo K."/>
            <person name="Tanaka S."/>
            <person name="Hara Y."/>
            <person name="Koshikawa S."/>
            <person name="Sagara H."/>
            <person name="Miura T."/>
            <person name="Yokobori S."/>
            <person name="Miyagawa K."/>
            <person name="Suzuki Y."/>
            <person name="Kubo T."/>
            <person name="Oyama M."/>
            <person name="Kohara Y."/>
            <person name="Fujiyama A."/>
            <person name="Arakawa K."/>
            <person name="Katayama T."/>
            <person name="Toyoda A."/>
            <person name="Kunieda T."/>
        </authorList>
    </citation>
    <scope>NUCLEOTIDE SEQUENCE [LARGE SCALE GENOMIC DNA]</scope>
    <source>
        <strain evidence="2 3">YOKOZUNA-1</strain>
    </source>
</reference>
<sequence length="199" mass="19384">MTCPGDPAEWGGCSLDIFYADQVTRTGPITRVHRSCYPASGAVGTADGSCLPDQMGAGSVWCYCAADGCNYYSSTQTAGVDAKGQAVYKPAPGAAGGAAAPGVAPVVGGTQSGGTNPGGSGTGGNGNGTATDPKGSGSDLGSNIGQLDQVEAAVRGGSVNASDAGTGGAKNATNSHDGRIDGSLYAFIFACIYVHASFS</sequence>
<dbReference type="EMBL" id="BDGG01000003">
    <property type="protein sequence ID" value="GAU94766.1"/>
    <property type="molecule type" value="Genomic_DNA"/>
</dbReference>
<proteinExistence type="predicted"/>
<keyword evidence="3" id="KW-1185">Reference proteome</keyword>
<dbReference type="AlphaFoldDB" id="A0A1D1UYT4"/>
<gene>
    <name evidence="2" type="primary">RvY_06485-1</name>
    <name evidence="2" type="synonym">RvY_06485.1</name>
    <name evidence="2" type="ORF">RvY_06485</name>
</gene>
<dbReference type="Proteomes" id="UP000186922">
    <property type="component" value="Unassembled WGS sequence"/>
</dbReference>
<name>A0A1D1UYT4_RAMVA</name>
<feature type="region of interest" description="Disordered" evidence="1">
    <location>
        <begin position="106"/>
        <end position="143"/>
    </location>
</feature>
<evidence type="ECO:0000313" key="3">
    <source>
        <dbReference type="Proteomes" id="UP000186922"/>
    </source>
</evidence>